<dbReference type="EMBL" id="AVPG01000003">
    <property type="protein sequence ID" value="KGX88257.1"/>
    <property type="molecule type" value="Genomic_DNA"/>
</dbReference>
<gene>
    <name evidence="4" type="ORF">N784_11095</name>
</gene>
<dbReference type="CDD" id="cd06464">
    <property type="entry name" value="ACD_sHsps-like"/>
    <property type="match status" value="1"/>
</dbReference>
<comment type="similarity">
    <text evidence="1 2">Belongs to the small heat shock protein (HSP20) family.</text>
</comment>
<organism evidence="4 5">
    <name type="scientific">Pontibacillus litoralis JSM 072002</name>
    <dbReference type="NCBI Taxonomy" id="1385512"/>
    <lineage>
        <taxon>Bacteria</taxon>
        <taxon>Bacillati</taxon>
        <taxon>Bacillota</taxon>
        <taxon>Bacilli</taxon>
        <taxon>Bacillales</taxon>
        <taxon>Bacillaceae</taxon>
        <taxon>Pontibacillus</taxon>
    </lineage>
</organism>
<comment type="caution">
    <text evidence="4">The sequence shown here is derived from an EMBL/GenBank/DDBJ whole genome shotgun (WGS) entry which is preliminary data.</text>
</comment>
<dbReference type="OrthoDB" id="1806521at2"/>
<dbReference type="Pfam" id="PF00011">
    <property type="entry name" value="HSP20"/>
    <property type="match status" value="1"/>
</dbReference>
<evidence type="ECO:0000256" key="1">
    <source>
        <dbReference type="PROSITE-ProRule" id="PRU00285"/>
    </source>
</evidence>
<dbReference type="RefSeq" id="WP_036832729.1">
    <property type="nucleotide sequence ID" value="NZ_AVPG01000003.1"/>
</dbReference>
<dbReference type="SUPFAM" id="SSF49764">
    <property type="entry name" value="HSP20-like chaperones"/>
    <property type="match status" value="1"/>
</dbReference>
<feature type="domain" description="SHSP" evidence="3">
    <location>
        <begin position="28"/>
        <end position="140"/>
    </location>
</feature>
<dbReference type="eggNOG" id="COG0071">
    <property type="taxonomic scope" value="Bacteria"/>
</dbReference>
<proteinExistence type="inferred from homology"/>
<reference evidence="4 5" key="1">
    <citation type="submission" date="2013-08" db="EMBL/GenBank/DDBJ databases">
        <authorList>
            <person name="Huang J."/>
            <person name="Wang G."/>
        </authorList>
    </citation>
    <scope>NUCLEOTIDE SEQUENCE [LARGE SCALE GENOMIC DNA]</scope>
    <source>
        <strain evidence="4 5">JSM 072002</strain>
    </source>
</reference>
<dbReference type="InterPro" id="IPR002068">
    <property type="entry name" value="A-crystallin/Hsp20_dom"/>
</dbReference>
<evidence type="ECO:0000256" key="2">
    <source>
        <dbReference type="RuleBase" id="RU003616"/>
    </source>
</evidence>
<sequence>MDPFQNMQEWRKNLDRFFGEDFWGEFEGVLKPKIPQINMYQSDNEIMLYANIPGLDDVNQVDVYVFNATIELRGVINITPSHQLIQEEILQGSFERTIELPYPVRSDKINATYQNGLLIIQLHRLIQQDTNKQRIHIQYLENT</sequence>
<dbReference type="PROSITE" id="PS01031">
    <property type="entry name" value="SHSP"/>
    <property type="match status" value="1"/>
</dbReference>
<evidence type="ECO:0000259" key="3">
    <source>
        <dbReference type="PROSITE" id="PS01031"/>
    </source>
</evidence>
<evidence type="ECO:0000313" key="5">
    <source>
        <dbReference type="Proteomes" id="UP000030401"/>
    </source>
</evidence>
<dbReference type="Proteomes" id="UP000030401">
    <property type="component" value="Unassembled WGS sequence"/>
</dbReference>
<dbReference type="AlphaFoldDB" id="A0A0A5HXA4"/>
<protein>
    <submittedName>
        <fullName evidence="4">Heat shock protein Hsp20</fullName>
    </submittedName>
</protein>
<evidence type="ECO:0000313" key="4">
    <source>
        <dbReference type="EMBL" id="KGX88257.1"/>
    </source>
</evidence>
<name>A0A0A5HXA4_9BACI</name>
<dbReference type="STRING" id="1385512.N784_11095"/>
<keyword evidence="5" id="KW-1185">Reference proteome</keyword>
<dbReference type="InterPro" id="IPR008978">
    <property type="entry name" value="HSP20-like_chaperone"/>
</dbReference>
<accession>A0A0A5HXA4</accession>
<keyword evidence="4" id="KW-0346">Stress response</keyword>
<dbReference type="Gene3D" id="2.60.40.790">
    <property type="match status" value="1"/>
</dbReference>